<keyword evidence="2" id="KW-1185">Reference proteome</keyword>
<evidence type="ECO:0000313" key="1">
    <source>
        <dbReference type="EMBL" id="RDH41276.1"/>
    </source>
</evidence>
<gene>
    <name evidence="1" type="ORF">B9G39_28820</name>
</gene>
<organism evidence="1 2">
    <name type="scientific">Zooshikella ganghwensis</name>
    <dbReference type="NCBI Taxonomy" id="202772"/>
    <lineage>
        <taxon>Bacteria</taxon>
        <taxon>Pseudomonadati</taxon>
        <taxon>Pseudomonadota</taxon>
        <taxon>Gammaproteobacteria</taxon>
        <taxon>Oceanospirillales</taxon>
        <taxon>Zooshikellaceae</taxon>
        <taxon>Zooshikella</taxon>
    </lineage>
</organism>
<protein>
    <submittedName>
        <fullName evidence="1">Uncharacterized protein</fullName>
    </submittedName>
</protein>
<dbReference type="AlphaFoldDB" id="A0A4P9VFW0"/>
<proteinExistence type="predicted"/>
<name>A0A4P9VFW0_9GAMM</name>
<dbReference type="EMBL" id="NDXW01000010">
    <property type="protein sequence ID" value="RDH41276.1"/>
    <property type="molecule type" value="Genomic_DNA"/>
</dbReference>
<dbReference type="Proteomes" id="UP000257039">
    <property type="component" value="Unassembled WGS sequence"/>
</dbReference>
<sequence length="135" mass="15627">MHSVGGLVSFDVNIFPDSMDDLSFYINDEVVGTWNLSNKKSQHVEFLLPAGRHELKWVYQSGRIPSNTYHWIDNLLIPALPDSDNDGVIDGWEYTYFKSLDTNFKEYDTTLDTDQDGVTDINEAKALTDPWWERY</sequence>
<accession>A0A4P9VFW0</accession>
<reference evidence="1 2" key="1">
    <citation type="submission" date="2017-04" db="EMBL/GenBank/DDBJ databases">
        <title>Draft genome sequence of Zooshikella ganghwensis VG4 isolated from Red Sea sediments.</title>
        <authorList>
            <person name="Rehman Z."/>
            <person name="Alam I."/>
            <person name="Kamau A."/>
            <person name="Bajic V."/>
            <person name="Leiknes T."/>
        </authorList>
    </citation>
    <scope>NUCLEOTIDE SEQUENCE [LARGE SCALE GENOMIC DNA]</scope>
    <source>
        <strain evidence="1 2">VG4</strain>
    </source>
</reference>
<evidence type="ECO:0000313" key="2">
    <source>
        <dbReference type="Proteomes" id="UP000257039"/>
    </source>
</evidence>
<comment type="caution">
    <text evidence="1">The sequence shown here is derived from an EMBL/GenBank/DDBJ whole genome shotgun (WGS) entry which is preliminary data.</text>
</comment>